<name>A0A8X6TFH4_NEPPI</name>
<organism evidence="1 2">
    <name type="scientific">Nephila pilipes</name>
    <name type="common">Giant wood spider</name>
    <name type="synonym">Nephila maculata</name>
    <dbReference type="NCBI Taxonomy" id="299642"/>
    <lineage>
        <taxon>Eukaryota</taxon>
        <taxon>Metazoa</taxon>
        <taxon>Ecdysozoa</taxon>
        <taxon>Arthropoda</taxon>
        <taxon>Chelicerata</taxon>
        <taxon>Arachnida</taxon>
        <taxon>Araneae</taxon>
        <taxon>Araneomorphae</taxon>
        <taxon>Entelegynae</taxon>
        <taxon>Araneoidea</taxon>
        <taxon>Nephilidae</taxon>
        <taxon>Nephila</taxon>
    </lineage>
</organism>
<dbReference type="Proteomes" id="UP000887013">
    <property type="component" value="Unassembled WGS sequence"/>
</dbReference>
<evidence type="ECO:0000313" key="2">
    <source>
        <dbReference type="Proteomes" id="UP000887013"/>
    </source>
</evidence>
<comment type="caution">
    <text evidence="1">The sequence shown here is derived from an EMBL/GenBank/DDBJ whole genome shotgun (WGS) entry which is preliminary data.</text>
</comment>
<gene>
    <name evidence="1" type="ORF">NPIL_345341</name>
</gene>
<proteinExistence type="predicted"/>
<reference evidence="1" key="1">
    <citation type="submission" date="2020-08" db="EMBL/GenBank/DDBJ databases">
        <title>Multicomponent nature underlies the extraordinary mechanical properties of spider dragline silk.</title>
        <authorList>
            <person name="Kono N."/>
            <person name="Nakamura H."/>
            <person name="Mori M."/>
            <person name="Yoshida Y."/>
            <person name="Ohtoshi R."/>
            <person name="Malay A.D."/>
            <person name="Moran D.A.P."/>
            <person name="Tomita M."/>
            <person name="Numata K."/>
            <person name="Arakawa K."/>
        </authorList>
    </citation>
    <scope>NUCLEOTIDE SEQUENCE</scope>
</reference>
<protein>
    <submittedName>
        <fullName evidence="1">Uncharacterized protein</fullName>
    </submittedName>
</protein>
<dbReference type="AlphaFoldDB" id="A0A8X6TFH4"/>
<evidence type="ECO:0000313" key="1">
    <source>
        <dbReference type="EMBL" id="GFT05180.1"/>
    </source>
</evidence>
<accession>A0A8X6TFH4</accession>
<dbReference type="EMBL" id="BMAW01056311">
    <property type="protein sequence ID" value="GFT05180.1"/>
    <property type="molecule type" value="Genomic_DNA"/>
</dbReference>
<sequence length="104" mass="11216">MSASDKSLGGALRVPFSYSTSHSLITASDLQHPIATMATSEPSSYTTINPQRLNAKNHLVIRSIPLWNHNSSLCMCLSSLALCEKGGDMCGMPSGELKIMEVYL</sequence>
<keyword evidence="2" id="KW-1185">Reference proteome</keyword>